<keyword evidence="2" id="KW-1185">Reference proteome</keyword>
<evidence type="ECO:0000313" key="2">
    <source>
        <dbReference type="Proteomes" id="UP000678679"/>
    </source>
</evidence>
<accession>A0AAX1N331</accession>
<dbReference type="Proteomes" id="UP000678679">
    <property type="component" value="Chromosome 1"/>
</dbReference>
<evidence type="ECO:0008006" key="3">
    <source>
        <dbReference type="Google" id="ProtNLM"/>
    </source>
</evidence>
<organism evidence="1 2">
    <name type="scientific">Flammeovirga yaeyamensis</name>
    <dbReference type="NCBI Taxonomy" id="367791"/>
    <lineage>
        <taxon>Bacteria</taxon>
        <taxon>Pseudomonadati</taxon>
        <taxon>Bacteroidota</taxon>
        <taxon>Cytophagia</taxon>
        <taxon>Cytophagales</taxon>
        <taxon>Flammeovirgaceae</taxon>
        <taxon>Flammeovirga</taxon>
    </lineage>
</organism>
<dbReference type="KEGG" id="fya:KMW28_19955"/>
<dbReference type="EMBL" id="CP076132">
    <property type="protein sequence ID" value="QWG01879.1"/>
    <property type="molecule type" value="Genomic_DNA"/>
</dbReference>
<protein>
    <recommendedName>
        <fullName evidence="3">Lipoprotein</fullName>
    </recommendedName>
</protein>
<gene>
    <name evidence="1" type="ORF">KMW28_19955</name>
</gene>
<proteinExistence type="predicted"/>
<dbReference type="AlphaFoldDB" id="A0AAX1N331"/>
<evidence type="ECO:0000313" key="1">
    <source>
        <dbReference type="EMBL" id="QWG01879.1"/>
    </source>
</evidence>
<reference evidence="1 2" key="1">
    <citation type="submission" date="2021-05" db="EMBL/GenBank/DDBJ databases">
        <title>Comparative genomic studies on the polysaccharide-degrading batcterial strains of the Flammeovirga genus.</title>
        <authorList>
            <person name="Zewei F."/>
            <person name="Zheng Z."/>
            <person name="Yu L."/>
            <person name="Ruyue G."/>
            <person name="Yanhong M."/>
            <person name="Yuanyuan C."/>
            <person name="Jingyan G."/>
            <person name="Wenjun H."/>
        </authorList>
    </citation>
    <scope>NUCLEOTIDE SEQUENCE [LARGE SCALE GENOMIC DNA]</scope>
    <source>
        <strain evidence="1 2">NBRC:100898</strain>
    </source>
</reference>
<dbReference type="PROSITE" id="PS51257">
    <property type="entry name" value="PROKAR_LIPOPROTEIN"/>
    <property type="match status" value="1"/>
</dbReference>
<dbReference type="RefSeq" id="WP_066211551.1">
    <property type="nucleotide sequence ID" value="NZ_CP076132.1"/>
</dbReference>
<sequence>MKSLVKIACGVTVALASVLSSCEKEQYKYSGPAVPAGPSITIQEITIPETVMETDFEETVNVVLSKAYPFDIAVYIQEEEGSANTGNFYHDERVIIAAGDTVGSFVYGMELDCMSGADSQIKFSVGNKPSANATIANPQMLEFTISNNITGGFDAYQEWTLNEDNPFTEYDEYDLMDLDMYAVNADTAAAYGHDLDDPAGLAAALAYQFGAGYAGYPYSWTGGAEHLVFDVNVPNGTYKVVAEKYSDFDPGDAGDLTFSLGGEYENCGVPENNGNRVLPSVPMLSDAAGTLYIIDDIIKSDKDYEWKAAASSARKFSADQIPSKSIDALKALKVGKK</sequence>
<name>A0AAX1N331_9BACT</name>